<evidence type="ECO:0000313" key="5">
    <source>
        <dbReference type="Proteomes" id="UP001527202"/>
    </source>
</evidence>
<evidence type="ECO:0000313" key="3">
    <source>
        <dbReference type="EMBL" id="QAV21287.1"/>
    </source>
</evidence>
<dbReference type="SUPFAM" id="SSF49764">
    <property type="entry name" value="HSP20-like chaperones"/>
    <property type="match status" value="1"/>
</dbReference>
<dbReference type="RefSeq" id="WP_042235728.1">
    <property type="nucleotide sequence ID" value="NZ_CP026520.1"/>
</dbReference>
<feature type="compositionally biased region" description="Low complexity" evidence="1">
    <location>
        <begin position="60"/>
        <end position="72"/>
    </location>
</feature>
<name>A0A410X3W3_9BACL</name>
<evidence type="ECO:0000313" key="2">
    <source>
        <dbReference type="EMBL" id="MCY9596191.1"/>
    </source>
</evidence>
<sequence>MNQPDMNKWLKWEHVEKFLDQPQKYIENIKWIEGFVRDVFDRTMPPPQMNADIQQTQPRSQQKGKQQTSSQQPRESVNGDTFETHTDVFVRLKIPKSEDPRSLQVMVKTSHVKILGLTDEPRKLIKLPSPVLPKTAKATYKEGVLQIQVRRRKYKDNYHEAYIEY</sequence>
<dbReference type="EMBL" id="CP026520">
    <property type="protein sequence ID" value="QAV21287.1"/>
    <property type="molecule type" value="Genomic_DNA"/>
</dbReference>
<reference evidence="3 4" key="1">
    <citation type="submission" date="2018-01" db="EMBL/GenBank/DDBJ databases">
        <title>The whole genome sequencing and assembly of Paenibacillus chitinolyticus KCCM 41400 strain.</title>
        <authorList>
            <person name="Kim J.-Y."/>
            <person name="Park M.-K."/>
            <person name="Lee Y.-J."/>
            <person name="Yi H."/>
            <person name="Bahn Y.-S."/>
            <person name="Kim J.F."/>
            <person name="Lee D.-W."/>
        </authorList>
    </citation>
    <scope>NUCLEOTIDE SEQUENCE [LARGE SCALE GENOMIC DNA]</scope>
    <source>
        <strain evidence="3 4">KCCM 41400</strain>
    </source>
</reference>
<evidence type="ECO:0000256" key="1">
    <source>
        <dbReference type="SAM" id="MobiDB-lite"/>
    </source>
</evidence>
<keyword evidence="5" id="KW-1185">Reference proteome</keyword>
<dbReference type="CDD" id="cd00298">
    <property type="entry name" value="ACD_sHsps_p23-like"/>
    <property type="match status" value="1"/>
</dbReference>
<accession>A0A410X3W3</accession>
<dbReference type="Proteomes" id="UP000288943">
    <property type="component" value="Chromosome"/>
</dbReference>
<dbReference type="EMBL" id="JAMDMJ010000012">
    <property type="protein sequence ID" value="MCY9596191.1"/>
    <property type="molecule type" value="Genomic_DNA"/>
</dbReference>
<dbReference type="OrthoDB" id="2678548at2"/>
<reference evidence="2 5" key="2">
    <citation type="submission" date="2022-05" db="EMBL/GenBank/DDBJ databases">
        <title>Genome Sequencing of Bee-Associated Microbes.</title>
        <authorList>
            <person name="Dunlap C."/>
        </authorList>
    </citation>
    <scope>NUCLEOTIDE SEQUENCE [LARGE SCALE GENOMIC DNA]</scope>
    <source>
        <strain evidence="2 5">NRRL B-23120</strain>
    </source>
</reference>
<dbReference type="AlphaFoldDB" id="A0A410X3W3"/>
<dbReference type="KEGG" id="pchi:PC41400_27920"/>
<organism evidence="3 4">
    <name type="scientific">Paenibacillus chitinolyticus</name>
    <dbReference type="NCBI Taxonomy" id="79263"/>
    <lineage>
        <taxon>Bacteria</taxon>
        <taxon>Bacillati</taxon>
        <taxon>Bacillota</taxon>
        <taxon>Bacilli</taxon>
        <taxon>Bacillales</taxon>
        <taxon>Paenibacillaceae</taxon>
        <taxon>Paenibacillus</taxon>
    </lineage>
</organism>
<protein>
    <submittedName>
        <fullName evidence="2">Hsp20/alpha crystallin family protein</fullName>
    </submittedName>
</protein>
<dbReference type="InterPro" id="IPR008978">
    <property type="entry name" value="HSP20-like_chaperone"/>
</dbReference>
<gene>
    <name evidence="2" type="ORF">M5X16_10440</name>
    <name evidence="3" type="ORF">PC41400_27920</name>
</gene>
<dbReference type="Proteomes" id="UP001527202">
    <property type="component" value="Unassembled WGS sequence"/>
</dbReference>
<evidence type="ECO:0000313" key="4">
    <source>
        <dbReference type="Proteomes" id="UP000288943"/>
    </source>
</evidence>
<proteinExistence type="predicted"/>
<dbReference type="GeneID" id="95378620"/>
<feature type="region of interest" description="Disordered" evidence="1">
    <location>
        <begin position="42"/>
        <end position="83"/>
    </location>
</feature>